<evidence type="ECO:0008006" key="5">
    <source>
        <dbReference type="Google" id="ProtNLM"/>
    </source>
</evidence>
<keyword evidence="1" id="KW-0472">Membrane</keyword>
<keyword evidence="2" id="KW-0732">Signal</keyword>
<keyword evidence="1" id="KW-1133">Transmembrane helix</keyword>
<dbReference type="Proteomes" id="UP000054481">
    <property type="component" value="Unassembled WGS sequence"/>
</dbReference>
<organism evidence="3 4">
    <name type="scientific">Hirsutella minnesotensis 3608</name>
    <dbReference type="NCBI Taxonomy" id="1043627"/>
    <lineage>
        <taxon>Eukaryota</taxon>
        <taxon>Fungi</taxon>
        <taxon>Dikarya</taxon>
        <taxon>Ascomycota</taxon>
        <taxon>Pezizomycotina</taxon>
        <taxon>Sordariomycetes</taxon>
        <taxon>Hypocreomycetidae</taxon>
        <taxon>Hypocreales</taxon>
        <taxon>Ophiocordycipitaceae</taxon>
        <taxon>Hirsutella</taxon>
    </lineage>
</organism>
<dbReference type="OrthoDB" id="4156595at2759"/>
<keyword evidence="1" id="KW-0812">Transmembrane</keyword>
<accession>A0A0F7ZXS0</accession>
<sequence length="127" mass="14504">MTPVNLVSFLVALAIVDMRYWRKRPHNHAEGPGRSPRWLPVSFRPSSQLSPDAADQETRHYHSYQRQLMRMEADEAFELRGVVVVSLALVLAGTTWAVWYFGGQIFCHFSTRQEGASVASKWRGLQT</sequence>
<reference evidence="3 4" key="1">
    <citation type="journal article" date="2014" name="Genome Biol. Evol.">
        <title>Comparative genomics and transcriptomics analyses reveal divergent lifestyle features of nematode endoparasitic fungus Hirsutella minnesotensis.</title>
        <authorList>
            <person name="Lai Y."/>
            <person name="Liu K."/>
            <person name="Zhang X."/>
            <person name="Zhang X."/>
            <person name="Li K."/>
            <person name="Wang N."/>
            <person name="Shu C."/>
            <person name="Wu Y."/>
            <person name="Wang C."/>
            <person name="Bushley K.E."/>
            <person name="Xiang M."/>
            <person name="Liu X."/>
        </authorList>
    </citation>
    <scope>NUCLEOTIDE SEQUENCE [LARGE SCALE GENOMIC DNA]</scope>
    <source>
        <strain evidence="3 4">3608</strain>
    </source>
</reference>
<dbReference type="AlphaFoldDB" id="A0A0F7ZXS0"/>
<keyword evidence="4" id="KW-1185">Reference proteome</keyword>
<proteinExistence type="predicted"/>
<evidence type="ECO:0000256" key="1">
    <source>
        <dbReference type="SAM" id="Phobius"/>
    </source>
</evidence>
<dbReference type="EMBL" id="KQ030584">
    <property type="protein sequence ID" value="KJZ71207.1"/>
    <property type="molecule type" value="Genomic_DNA"/>
</dbReference>
<feature type="signal peptide" evidence="2">
    <location>
        <begin position="1"/>
        <end position="18"/>
    </location>
</feature>
<protein>
    <recommendedName>
        <fullName evidence="5">Copper transporter</fullName>
    </recommendedName>
</protein>
<evidence type="ECO:0000313" key="3">
    <source>
        <dbReference type="EMBL" id="KJZ71207.1"/>
    </source>
</evidence>
<evidence type="ECO:0000256" key="2">
    <source>
        <dbReference type="SAM" id="SignalP"/>
    </source>
</evidence>
<name>A0A0F7ZXS0_9HYPO</name>
<evidence type="ECO:0000313" key="4">
    <source>
        <dbReference type="Proteomes" id="UP000054481"/>
    </source>
</evidence>
<gene>
    <name evidence="3" type="ORF">HIM_09413</name>
</gene>
<feature type="transmembrane region" description="Helical" evidence="1">
    <location>
        <begin position="79"/>
        <end position="102"/>
    </location>
</feature>
<feature type="chain" id="PRO_5002526230" description="Copper transporter" evidence="2">
    <location>
        <begin position="19"/>
        <end position="127"/>
    </location>
</feature>